<keyword evidence="23" id="KW-0326">Glycosidase</keyword>
<dbReference type="VEuPathDB" id="TriTrypDB:LdCL_280027900"/>
<dbReference type="GO" id="GO:0051539">
    <property type="term" value="F:4 iron, 4 sulfur cluster binding"/>
    <property type="evidence" value="ECO:0007669"/>
    <property type="project" value="UniProtKB-KW"/>
</dbReference>
<evidence type="ECO:0000256" key="1">
    <source>
        <dbReference type="ARBA" id="ARBA00000843"/>
    </source>
</evidence>
<dbReference type="SUPFAM" id="SSF117281">
    <property type="entry name" value="Kelch motif"/>
    <property type="match status" value="1"/>
</dbReference>
<dbReference type="VEuPathDB" id="TriTrypDB:LdBPK_282290.1"/>
<protein>
    <recommendedName>
        <fullName evidence="8">Adenine DNA glycosylase</fullName>
        <ecNumber evidence="6">3.2.2.31</ecNumber>
    </recommendedName>
    <alternativeName>
        <fullName evidence="7">Dynein light chain 1, cytoplasmic</fullName>
    </alternativeName>
</protein>
<evidence type="ECO:0000256" key="14">
    <source>
        <dbReference type="ARBA" id="ARBA00022763"/>
    </source>
</evidence>
<dbReference type="VEuPathDB" id="TriTrypDB:LDHU3_28.3130"/>
<dbReference type="InterPro" id="IPR023170">
    <property type="entry name" value="HhH_base_excis_C"/>
</dbReference>
<keyword evidence="20" id="KW-0234">DNA repair</keyword>
<dbReference type="VEuPathDB" id="TriTrypDB:LDHU3_28.3110"/>
<keyword evidence="22" id="KW-0539">Nucleus</keyword>
<dbReference type="VEuPathDB" id="TriTrypDB:LDHU3_28.3120"/>
<dbReference type="InterPro" id="IPR003265">
    <property type="entry name" value="HhH-GPD_domain"/>
</dbReference>
<dbReference type="Gene3D" id="3.90.79.10">
    <property type="entry name" value="Nucleoside Triphosphate Pyrophosphohydrolase"/>
    <property type="match status" value="1"/>
</dbReference>
<dbReference type="GO" id="GO:0051028">
    <property type="term" value="P:mRNA transport"/>
    <property type="evidence" value="ECO:0007669"/>
    <property type="project" value="UniProtKB-KW"/>
</dbReference>
<dbReference type="Pfam" id="PF01221">
    <property type="entry name" value="Dynein_light"/>
    <property type="match status" value="1"/>
</dbReference>
<dbReference type="Gene3D" id="3.30.740.10">
    <property type="entry name" value="Protein Inhibitor Of Neuronal Nitric Oxide Synthase"/>
    <property type="match status" value="1"/>
</dbReference>
<dbReference type="Pfam" id="PF14815">
    <property type="entry name" value="NUDIX_4"/>
    <property type="match status" value="1"/>
</dbReference>
<gene>
    <name evidence="26" type="ORF">CGC21_22585</name>
</gene>
<dbReference type="GO" id="GO:0015031">
    <property type="term" value="P:protein transport"/>
    <property type="evidence" value="ECO:0007669"/>
    <property type="project" value="UniProtKB-KW"/>
</dbReference>
<keyword evidence="15" id="KW-0378">Hydrolase</keyword>
<dbReference type="PANTHER" id="PTHR42944:SF1">
    <property type="entry name" value="ADENINE DNA GLYCOSYLASE"/>
    <property type="match status" value="1"/>
</dbReference>
<keyword evidence="18" id="KW-0408">Iron</keyword>
<dbReference type="Gene3D" id="2.120.10.80">
    <property type="entry name" value="Kelch-type beta propeller"/>
    <property type="match status" value="1"/>
</dbReference>
<proteinExistence type="inferred from homology"/>
<name>A0A504Y5E2_LEIDO</name>
<dbReference type="SMART" id="SM01375">
    <property type="entry name" value="Dynein_light"/>
    <property type="match status" value="1"/>
</dbReference>
<dbReference type="InterPro" id="IPR001372">
    <property type="entry name" value="Dynein_light_chain_typ-1/2"/>
</dbReference>
<comment type="subcellular location">
    <subcellularLocation>
        <location evidence="4">Cytoplasm</location>
        <location evidence="4">Cytoskeleton</location>
    </subcellularLocation>
    <subcellularLocation>
        <location evidence="3">Nucleus</location>
    </subcellularLocation>
</comment>
<dbReference type="Pfam" id="PF24681">
    <property type="entry name" value="Kelch_KLHDC2_KLHL20_DRC7"/>
    <property type="match status" value="1"/>
</dbReference>
<evidence type="ECO:0000256" key="10">
    <source>
        <dbReference type="ARBA" id="ARBA00022485"/>
    </source>
</evidence>
<dbReference type="InterPro" id="IPR015915">
    <property type="entry name" value="Kelch-typ_b-propeller"/>
</dbReference>
<keyword evidence="21" id="KW-0206">Cytoskeleton</keyword>
<evidence type="ECO:0000256" key="15">
    <source>
        <dbReference type="ARBA" id="ARBA00022801"/>
    </source>
</evidence>
<dbReference type="InterPro" id="IPR015797">
    <property type="entry name" value="NUDIX_hydrolase-like_dom_sf"/>
</dbReference>
<dbReference type="VEuPathDB" id="TriTrypDB:LdBPK_282280.1"/>
<keyword evidence="12" id="KW-0493">Microtubule</keyword>
<evidence type="ECO:0000256" key="22">
    <source>
        <dbReference type="ARBA" id="ARBA00023242"/>
    </source>
</evidence>
<evidence type="ECO:0000256" key="4">
    <source>
        <dbReference type="ARBA" id="ARBA00004245"/>
    </source>
</evidence>
<dbReference type="GO" id="GO:0006284">
    <property type="term" value="P:base-excision repair"/>
    <property type="evidence" value="ECO:0007669"/>
    <property type="project" value="InterPro"/>
</dbReference>
<dbReference type="PANTHER" id="PTHR42944">
    <property type="entry name" value="ADENINE DNA GLYCOSYLASE"/>
    <property type="match status" value="1"/>
</dbReference>
<keyword evidence="10" id="KW-0004">4Fe-4S</keyword>
<dbReference type="GO" id="GO:0006298">
    <property type="term" value="P:mismatch repair"/>
    <property type="evidence" value="ECO:0007669"/>
    <property type="project" value="TreeGrafter"/>
</dbReference>
<dbReference type="InterPro" id="IPR011257">
    <property type="entry name" value="DNA_glycosylase"/>
</dbReference>
<evidence type="ECO:0000256" key="12">
    <source>
        <dbReference type="ARBA" id="ARBA00022701"/>
    </source>
</evidence>
<dbReference type="GO" id="GO:0000701">
    <property type="term" value="F:purine-specific mismatch base pair DNA N-glycosylase activity"/>
    <property type="evidence" value="ECO:0007669"/>
    <property type="project" value="UniProtKB-EC"/>
</dbReference>
<dbReference type="Gene3D" id="1.10.340.30">
    <property type="entry name" value="Hypothetical protein, domain 2"/>
    <property type="match status" value="1"/>
</dbReference>
<evidence type="ECO:0000256" key="13">
    <source>
        <dbReference type="ARBA" id="ARBA00022723"/>
    </source>
</evidence>
<evidence type="ECO:0000256" key="3">
    <source>
        <dbReference type="ARBA" id="ARBA00004123"/>
    </source>
</evidence>
<dbReference type="GO" id="GO:0005874">
    <property type="term" value="C:microtubule"/>
    <property type="evidence" value="ECO:0007669"/>
    <property type="project" value="UniProtKB-KW"/>
</dbReference>
<dbReference type="InterPro" id="IPR029119">
    <property type="entry name" value="MutY_C"/>
</dbReference>
<dbReference type="Pfam" id="PF00730">
    <property type="entry name" value="HhH-GPD"/>
    <property type="match status" value="1"/>
</dbReference>
<dbReference type="InterPro" id="IPR044298">
    <property type="entry name" value="MIG/MutY"/>
</dbReference>
<reference evidence="27" key="1">
    <citation type="submission" date="2019-02" db="EMBL/GenBank/DDBJ databases">
        <title>FDA dAtabase for Regulatory Grade micrObial Sequences (FDA-ARGOS): Supporting development and validation of Infectious Disease Dx tests.</title>
        <authorList>
            <person name="Duncan R."/>
            <person name="Fisher C."/>
            <person name="Tallon L."/>
            <person name="Sadzewicz L."/>
            <person name="Sengamalay N."/>
            <person name="Ott S."/>
            <person name="Godinez A."/>
            <person name="Nagaraj S."/>
            <person name="Vavikolanu K."/>
            <person name="Nadendla S."/>
            <person name="Aluvathingal J."/>
            <person name="Sichtig H."/>
        </authorList>
    </citation>
    <scope>NUCLEOTIDE SEQUENCE [LARGE SCALE GENOMIC DNA]</scope>
    <source>
        <strain evidence="27">FDAARGOS_361</strain>
    </source>
</reference>
<evidence type="ECO:0000256" key="21">
    <source>
        <dbReference type="ARBA" id="ARBA00023212"/>
    </source>
</evidence>
<feature type="region of interest" description="Disordered" evidence="24">
    <location>
        <begin position="1162"/>
        <end position="1189"/>
    </location>
</feature>
<dbReference type="FunFam" id="3.30.740.10:FF:000005">
    <property type="entry name" value="Dynein light chain"/>
    <property type="match status" value="1"/>
</dbReference>
<keyword evidence="11" id="KW-0963">Cytoplasm</keyword>
<dbReference type="GO" id="GO:0005634">
    <property type="term" value="C:nucleus"/>
    <property type="evidence" value="ECO:0007669"/>
    <property type="project" value="UniProtKB-SubCell"/>
</dbReference>
<evidence type="ECO:0000256" key="16">
    <source>
        <dbReference type="ARBA" id="ARBA00022816"/>
    </source>
</evidence>
<evidence type="ECO:0000256" key="24">
    <source>
        <dbReference type="SAM" id="MobiDB-lite"/>
    </source>
</evidence>
<evidence type="ECO:0000256" key="23">
    <source>
        <dbReference type="ARBA" id="ARBA00023295"/>
    </source>
</evidence>
<comment type="caution">
    <text evidence="26">The sequence shown here is derived from an EMBL/GenBank/DDBJ whole genome shotgun (WGS) entry which is preliminary data.</text>
</comment>
<dbReference type="Gene3D" id="1.10.1670.10">
    <property type="entry name" value="Helix-hairpin-Helix base-excision DNA repair enzymes (C-terminal)"/>
    <property type="match status" value="1"/>
</dbReference>
<evidence type="ECO:0000256" key="7">
    <source>
        <dbReference type="ARBA" id="ARBA00015062"/>
    </source>
</evidence>
<dbReference type="EMBL" id="RHLC01000012">
    <property type="protein sequence ID" value="TPP54358.1"/>
    <property type="molecule type" value="Genomic_DNA"/>
</dbReference>
<dbReference type="GO" id="GO:0035485">
    <property type="term" value="F:adenine/guanine mispair binding"/>
    <property type="evidence" value="ECO:0007669"/>
    <property type="project" value="TreeGrafter"/>
</dbReference>
<dbReference type="CDD" id="cd21452">
    <property type="entry name" value="DLC-like_DYNLL1_DYNLL2"/>
    <property type="match status" value="1"/>
</dbReference>
<evidence type="ECO:0000313" key="26">
    <source>
        <dbReference type="EMBL" id="TPP54358.1"/>
    </source>
</evidence>
<keyword evidence="14" id="KW-0227">DNA damage</keyword>
<dbReference type="EC" id="3.2.2.31" evidence="6"/>
<evidence type="ECO:0000256" key="6">
    <source>
        <dbReference type="ARBA" id="ARBA00012045"/>
    </source>
</evidence>
<dbReference type="VEuPathDB" id="TriTrypDB:LdCL_280028100"/>
<dbReference type="Proteomes" id="UP000318447">
    <property type="component" value="Unassembled WGS sequence"/>
</dbReference>
<dbReference type="GO" id="GO:0030286">
    <property type="term" value="C:dynein complex"/>
    <property type="evidence" value="ECO:0007669"/>
    <property type="project" value="InterPro"/>
</dbReference>
<evidence type="ECO:0000256" key="19">
    <source>
        <dbReference type="ARBA" id="ARBA00023014"/>
    </source>
</evidence>
<comment type="similarity">
    <text evidence="5">Belongs to the Nth/MutY family.</text>
</comment>
<evidence type="ECO:0000256" key="17">
    <source>
        <dbReference type="ARBA" id="ARBA00022927"/>
    </source>
</evidence>
<keyword evidence="9" id="KW-0813">Transport</keyword>
<comment type="catalytic activity">
    <reaction evidence="1">
        <text>Hydrolyzes free adenine bases from 7,8-dihydro-8-oxoguanine:adenine mismatched double-stranded DNA, leaving an apurinic site.</text>
        <dbReference type="EC" id="3.2.2.31"/>
    </reaction>
</comment>
<keyword evidence="17" id="KW-0653">Protein transport</keyword>
<feature type="compositionally biased region" description="Low complexity" evidence="24">
    <location>
        <begin position="673"/>
        <end position="684"/>
    </location>
</feature>
<dbReference type="SUPFAM" id="SSF55811">
    <property type="entry name" value="Nudix"/>
    <property type="match status" value="1"/>
</dbReference>
<dbReference type="VEuPathDB" id="TriTrypDB:LdBPK_282300.1"/>
<feature type="domain" description="HhH-GPD" evidence="25">
    <location>
        <begin position="167"/>
        <end position="335"/>
    </location>
</feature>
<dbReference type="VEuPathDB" id="TriTrypDB:LdCL_280028000"/>
<keyword evidence="16" id="KW-0509">mRNA transport</keyword>
<evidence type="ECO:0000259" key="25">
    <source>
        <dbReference type="SMART" id="SM00478"/>
    </source>
</evidence>
<dbReference type="CDD" id="cd03431">
    <property type="entry name" value="NUDIX_DNA_Glycosylase_C-MutY"/>
    <property type="match status" value="1"/>
</dbReference>
<dbReference type="SUPFAM" id="SSF54648">
    <property type="entry name" value="DLC"/>
    <property type="match status" value="1"/>
</dbReference>
<dbReference type="FunFam" id="3.90.79.10:FF:000146">
    <property type="entry name" value="Adenine DNA glycosylase"/>
    <property type="match status" value="1"/>
</dbReference>
<organism evidence="26 27">
    <name type="scientific">Leishmania donovani</name>
    <dbReference type="NCBI Taxonomy" id="5661"/>
    <lineage>
        <taxon>Eukaryota</taxon>
        <taxon>Discoba</taxon>
        <taxon>Euglenozoa</taxon>
        <taxon>Kinetoplastea</taxon>
        <taxon>Metakinetoplastina</taxon>
        <taxon>Trypanosomatida</taxon>
        <taxon>Trypanosomatidae</taxon>
        <taxon>Leishmaniinae</taxon>
        <taxon>Leishmania</taxon>
    </lineage>
</organism>
<dbReference type="InterPro" id="IPR037177">
    <property type="entry name" value="DLC_sf"/>
</dbReference>
<evidence type="ECO:0000256" key="8">
    <source>
        <dbReference type="ARBA" id="ARBA00022023"/>
    </source>
</evidence>
<dbReference type="GO" id="GO:0034039">
    <property type="term" value="F:8-oxo-7,8-dihydroguanine DNA N-glycosylase activity"/>
    <property type="evidence" value="ECO:0007669"/>
    <property type="project" value="TreeGrafter"/>
</dbReference>
<dbReference type="SMART" id="SM00478">
    <property type="entry name" value="ENDO3c"/>
    <property type="match status" value="1"/>
</dbReference>
<evidence type="ECO:0000256" key="18">
    <source>
        <dbReference type="ARBA" id="ARBA00023004"/>
    </source>
</evidence>
<dbReference type="GO" id="GO:0007017">
    <property type="term" value="P:microtubule-based process"/>
    <property type="evidence" value="ECO:0007669"/>
    <property type="project" value="InterPro"/>
</dbReference>
<feature type="region of interest" description="Disordered" evidence="24">
    <location>
        <begin position="671"/>
        <end position="718"/>
    </location>
</feature>
<accession>A0A504Y5E2</accession>
<dbReference type="SUPFAM" id="SSF48150">
    <property type="entry name" value="DNA-glycosylase"/>
    <property type="match status" value="1"/>
</dbReference>
<dbReference type="FunFam" id="1.10.340.30:FF:000002">
    <property type="entry name" value="Adenine DNA glycosylase"/>
    <property type="match status" value="1"/>
</dbReference>
<keyword evidence="19" id="KW-0411">Iron-sulfur</keyword>
<sequence>MTQVPGATVKLSEMPKEMENFAIFCAQEGLAKLRTAQELASFIRKEFEKKYGPTWNCFVGRNFGSFVTHEEGNYVYFYVGQTGVLLFNMRGEWLTPLGSFATHEYYRSVQEEVIAWWRQHQRQDLPWRQTLPRGSGDLSGAVDGEKHRTSATTARYDPYQVWVSEVMSQQTRMETVIPYYAAWMKKFPSIEALAASTEDEVKSVWAGMGYYRRAMYLRKGAKYLLERPKEREATATACMPSSQEELLKVPGIGPYTSAAIASMCFGEPVCSVDGNVIRVLSRLRGERDFDPKVPANVKEAAAWGQQLMGNSPTTSAVVCQDPSALNQGLMELGASVCRPSGAPLCTSCPLQRFCCASALLRGGDIEAIEGVIPARAAKMAKRSARKLCVVHEMSASRIGDARRFVVVRRPANGLLGGMLEFPTVNAFAADDEEAIVPLLKHPLSVLTWKARARPTSARLCGNVRHIFSHIVMDVEVVHVQWPADADGAALLKRVAEVVDGHSAGDCCNELPAAARIFLMSEADLRENAPSRLMLKVLQKVSSVEVKQVRISRTGKRAIQESSEAFGKVHVTAACKDEVTEGFLFALPSRSALDSCAGAHSPIMKVPRKSQSTAMQSWYEFGYDGFPSGEQRRRFYRQRDDPCDSEEERDYDDKTNDRPIFYYPLRASEEGIQSSSVSLSPSTASGEDDRGGYATDDEVPRTRPGSAYSSRRSRRARRVSHKGSSLDCLLHTTLYEDMPAWYGSSSVTLTSPGLPHGVYTLQHGGAPCVSPFAVSNQFSLWRWCLLPATVASTPQNEASGNIHCVRLVDDPSLLSRLQWSALHPALRLGHTSTLQAPPRIGHCAVPLTCLDAPVLQYFLSDHSQGSHETEVTRLATTAGCCSKKALDSIPVLLADSDVDLNVSLVVGGASHLVDMSNSSGAGSLHGSNGVRGLLPEVDSIAFRGPNLDRVAIDGSHILSHPALCLTLLAHSAAQPRQHTVYFSLDGPSVSALSPRAFATLTPWPDANGEQFALSSFAYIGGTDNGRDPLSYLEVELFQLNLDTWVWSSNPVSTYGAKPPPRFGHSVTMVKEDACLLMLGGVGAGRTYLNDLHVLDLRTRVWREVFIPLGVDMPRRAFFTAAVLTLPDTPLRDRSSGAHAALADFDDNTFARRAAATLARQLTPFSRSGQGTSPPPPVAQQGSSIEDEGECDDGVWPARVTAARSRGALVVLGGECEGKPVTSAWACILRNGSWRHLAFPLRTQPHFSHVARSAMLTEADAERASSTLSRTDFRTAMQALMERVPHPSAPTAFDSLGHSNMTHEPYMAVCHGSLAQAVLLPSDAGAAERLVLNGGSQGLPVSVVSEMSFMGTSLRDDASLWLLTSRQQSSLPSALCKRVQHLHILFFRKNAGLSRAAQSMLQPDKDKAALPGPLSAEDVRFNHFLSNCVLDGQLTEWTRLARKRLREES</sequence>
<evidence type="ECO:0000256" key="9">
    <source>
        <dbReference type="ARBA" id="ARBA00022448"/>
    </source>
</evidence>
<keyword evidence="13" id="KW-0479">Metal-binding</keyword>
<dbReference type="CDD" id="cd00056">
    <property type="entry name" value="ENDO3c"/>
    <property type="match status" value="1"/>
</dbReference>
<evidence type="ECO:0000313" key="27">
    <source>
        <dbReference type="Proteomes" id="UP000318447"/>
    </source>
</evidence>
<evidence type="ECO:0000256" key="2">
    <source>
        <dbReference type="ARBA" id="ARBA00001966"/>
    </source>
</evidence>
<comment type="cofactor">
    <cofactor evidence="2">
        <name>[4Fe-4S] cluster</name>
        <dbReference type="ChEBI" id="CHEBI:49883"/>
    </cofactor>
</comment>
<feature type="region of interest" description="Disordered" evidence="24">
    <location>
        <begin position="635"/>
        <end position="657"/>
    </location>
</feature>
<dbReference type="GO" id="GO:0032357">
    <property type="term" value="F:oxidized purine DNA binding"/>
    <property type="evidence" value="ECO:0007669"/>
    <property type="project" value="TreeGrafter"/>
</dbReference>
<dbReference type="GO" id="GO:0046872">
    <property type="term" value="F:metal ion binding"/>
    <property type="evidence" value="ECO:0007669"/>
    <property type="project" value="UniProtKB-KW"/>
</dbReference>
<evidence type="ECO:0000256" key="20">
    <source>
        <dbReference type="ARBA" id="ARBA00023204"/>
    </source>
</evidence>
<evidence type="ECO:0000256" key="5">
    <source>
        <dbReference type="ARBA" id="ARBA00008343"/>
    </source>
</evidence>
<evidence type="ECO:0000256" key="11">
    <source>
        <dbReference type="ARBA" id="ARBA00022490"/>
    </source>
</evidence>